<dbReference type="AlphaFoldDB" id="A0A2M7G7Q4"/>
<proteinExistence type="predicted"/>
<sequence>MQISNDLIILGETPASSLLALLVARSGQKVTVAGPTVPVSLWALAESPYDWFGETPAAWPESWLQEKCTGLVSYLESGETLLTAWPTHILDFTKVQRQMRADAQGWGVNFSKDQEFISEAQPSTLILDLRPTDKIEAGYWFWQTEAALIAPGMLEFFQGNRLLVWTQSLGPSTLALAGTAQAPPDLHNLLPDLALEGIPPQFQAFCLPNAQAQLHENTLTLPSPQGDISPLGAVHQTLLLLWARYAGLQLAQYGCQDKNARGRLCDYWSKLITGTQHRYEKYYFLR</sequence>
<name>A0A2M7G7Q4_9BACT</name>
<evidence type="ECO:0000313" key="1">
    <source>
        <dbReference type="EMBL" id="PIW18112.1"/>
    </source>
</evidence>
<organism evidence="1 2">
    <name type="scientific">bacterium (Candidatus Blackallbacteria) CG17_big_fil_post_rev_8_21_14_2_50_48_46</name>
    <dbReference type="NCBI Taxonomy" id="2014261"/>
    <lineage>
        <taxon>Bacteria</taxon>
        <taxon>Candidatus Blackallbacteria</taxon>
    </lineage>
</organism>
<dbReference type="Proteomes" id="UP000231019">
    <property type="component" value="Unassembled WGS sequence"/>
</dbReference>
<gene>
    <name evidence="1" type="ORF">COW36_06170</name>
</gene>
<protein>
    <submittedName>
        <fullName evidence="1">Uncharacterized protein</fullName>
    </submittedName>
</protein>
<comment type="caution">
    <text evidence="1">The sequence shown here is derived from an EMBL/GenBank/DDBJ whole genome shotgun (WGS) entry which is preliminary data.</text>
</comment>
<dbReference type="EMBL" id="PFFQ01000014">
    <property type="protein sequence ID" value="PIW18112.1"/>
    <property type="molecule type" value="Genomic_DNA"/>
</dbReference>
<evidence type="ECO:0000313" key="2">
    <source>
        <dbReference type="Proteomes" id="UP000231019"/>
    </source>
</evidence>
<accession>A0A2M7G7Q4</accession>
<reference evidence="1 2" key="1">
    <citation type="submission" date="2017-09" db="EMBL/GenBank/DDBJ databases">
        <title>Depth-based differentiation of microbial function through sediment-hosted aquifers and enrichment of novel symbionts in the deep terrestrial subsurface.</title>
        <authorList>
            <person name="Probst A.J."/>
            <person name="Ladd B."/>
            <person name="Jarett J.K."/>
            <person name="Geller-Mcgrath D.E."/>
            <person name="Sieber C.M."/>
            <person name="Emerson J.B."/>
            <person name="Anantharaman K."/>
            <person name="Thomas B.C."/>
            <person name="Malmstrom R."/>
            <person name="Stieglmeier M."/>
            <person name="Klingl A."/>
            <person name="Woyke T."/>
            <person name="Ryan C.M."/>
            <person name="Banfield J.F."/>
        </authorList>
    </citation>
    <scope>NUCLEOTIDE SEQUENCE [LARGE SCALE GENOMIC DNA]</scope>
    <source>
        <strain evidence="1">CG17_big_fil_post_rev_8_21_14_2_50_48_46</strain>
    </source>
</reference>